<dbReference type="InterPro" id="IPR038514">
    <property type="entry name" value="AAR2_C_sf"/>
</dbReference>
<dbReference type="CDD" id="cd13777">
    <property type="entry name" value="Aar2_N"/>
    <property type="match status" value="1"/>
</dbReference>
<dbReference type="InterPro" id="IPR033648">
    <property type="entry name" value="AAR2_C"/>
</dbReference>
<dbReference type="AlphaFoldDB" id="A0A1D2J4J0"/>
<dbReference type="InterPro" id="IPR007946">
    <property type="entry name" value="AAR2"/>
</dbReference>
<dbReference type="PANTHER" id="PTHR12689:SF4">
    <property type="entry name" value="PROTEIN AAR2 HOMOLOG"/>
    <property type="match status" value="1"/>
</dbReference>
<dbReference type="VEuPathDB" id="FungiDB:PABG_01952"/>
<dbReference type="InterPro" id="IPR038516">
    <property type="entry name" value="AAR2_N_sf"/>
</dbReference>
<organism evidence="5 6">
    <name type="scientific">Paracoccidioides brasiliensis</name>
    <dbReference type="NCBI Taxonomy" id="121759"/>
    <lineage>
        <taxon>Eukaryota</taxon>
        <taxon>Fungi</taxon>
        <taxon>Dikarya</taxon>
        <taxon>Ascomycota</taxon>
        <taxon>Pezizomycotina</taxon>
        <taxon>Eurotiomycetes</taxon>
        <taxon>Eurotiomycetidae</taxon>
        <taxon>Onygenales</taxon>
        <taxon>Ajellomycetaceae</taxon>
        <taxon>Paracoccidioides</taxon>
    </lineage>
</organism>
<evidence type="ECO:0008006" key="7">
    <source>
        <dbReference type="Google" id="ProtNLM"/>
    </source>
</evidence>
<feature type="region of interest" description="Disordered" evidence="2">
    <location>
        <begin position="134"/>
        <end position="154"/>
    </location>
</feature>
<evidence type="ECO:0000259" key="3">
    <source>
        <dbReference type="Pfam" id="PF05282"/>
    </source>
</evidence>
<dbReference type="CDD" id="cd13778">
    <property type="entry name" value="Aar2_C"/>
    <property type="match status" value="1"/>
</dbReference>
<feature type="domain" description="AAR2 N-terminal" evidence="4">
    <location>
        <begin position="7"/>
        <end position="193"/>
    </location>
</feature>
<dbReference type="PANTHER" id="PTHR12689">
    <property type="entry name" value="A1 CISTRON SPLICING FACTOR AAR2-RELATED"/>
    <property type="match status" value="1"/>
</dbReference>
<dbReference type="InterPro" id="IPR033647">
    <property type="entry name" value="Aar2_N"/>
</dbReference>
<dbReference type="Gene3D" id="2.60.34.20">
    <property type="match status" value="1"/>
</dbReference>
<comment type="similarity">
    <text evidence="1">Belongs to the AAR2 family.</text>
</comment>
<proteinExistence type="inferred from homology"/>
<dbReference type="Proteomes" id="UP000242814">
    <property type="component" value="Unassembled WGS sequence"/>
</dbReference>
<feature type="region of interest" description="Disordered" evidence="2">
    <location>
        <begin position="199"/>
        <end position="229"/>
    </location>
</feature>
<comment type="caution">
    <text evidence="5">The sequence shown here is derived from an EMBL/GenBank/DDBJ whole genome shotgun (WGS) entry which is preliminary data.</text>
</comment>
<evidence type="ECO:0000313" key="6">
    <source>
        <dbReference type="Proteomes" id="UP000242814"/>
    </source>
</evidence>
<dbReference type="Gene3D" id="1.25.40.550">
    <property type="entry name" value="Aar2, C-terminal domain-like"/>
    <property type="match status" value="1"/>
</dbReference>
<dbReference type="EMBL" id="LZYO01000546">
    <property type="protein sequence ID" value="ODH13211.1"/>
    <property type="molecule type" value="Genomic_DNA"/>
</dbReference>
<evidence type="ECO:0000256" key="1">
    <source>
        <dbReference type="ARBA" id="ARBA00006281"/>
    </source>
</evidence>
<evidence type="ECO:0000313" key="5">
    <source>
        <dbReference type="EMBL" id="ODH13211.1"/>
    </source>
</evidence>
<dbReference type="GO" id="GO:0000244">
    <property type="term" value="P:spliceosomal tri-snRNP complex assembly"/>
    <property type="evidence" value="ECO:0007669"/>
    <property type="project" value="TreeGrafter"/>
</dbReference>
<feature type="domain" description="AAR2 C-terminal" evidence="3">
    <location>
        <begin position="262"/>
        <end position="462"/>
    </location>
</feature>
<protein>
    <recommendedName>
        <fullName evidence="7">AAR2 family protein</fullName>
    </recommendedName>
</protein>
<dbReference type="Pfam" id="PF20981">
    <property type="entry name" value="AAR2_1st"/>
    <property type="match status" value="1"/>
</dbReference>
<feature type="compositionally biased region" description="Polar residues" evidence="2">
    <location>
        <begin position="199"/>
        <end position="224"/>
    </location>
</feature>
<evidence type="ECO:0000259" key="4">
    <source>
        <dbReference type="Pfam" id="PF20981"/>
    </source>
</evidence>
<name>A0A1D2J4J0_PARBR</name>
<dbReference type="Pfam" id="PF05282">
    <property type="entry name" value="AAR2"/>
    <property type="match status" value="1"/>
</dbReference>
<accession>A0A1D2J4J0</accession>
<sequence length="571" mass="63421">MISNTPTPTLLLTSLPPKTLIGIDLLSFNSTPNFHGINNLPPGPHFLYTGTTESFSLRSGEWFFIQDRHGASGGNINGATADIDIRLRKWDAETEALVTIDEGCEEGRAEAMRLRANLGRIWRSGGLLAYDRARGVGSQRHPRQQPQGHSIESDVDLTLHQPQIRQDAPEELTTDWRQLTDYISPSVLSRILGPAASTNAHVPSSNNSTTNTHLPRWTVSSGSSAARDRDNIPGLTAAEIASVYATASMSGAASEQEREFRFLPVDLKRTWRVGAVGRERTEAAQDRSWALGDLVWRFGDVNGSVDDATTTTATSVPAMKASTPAIIGERGRQEQGEAQILGELQFTFLMVLTLMNFSCLEQWKRLLGLLLTCRTAVREREAFFVRVLRLLRCQLRHFDDVEGGLFEMDGDDGGALLRKLLMRFSKTVQDIEEEQGGGAVGMVRRELDLLEDWVKREYDWEIRQGRTVRRGMMQLEDGENVELEVKGTEEDEEIGEYAPVIIDIGEGTSLGKVLEEAADEDEDGDFVPDVGMPGVNLHCRRLDPTLITSVNSVKMWYCVRNHITSEHGKST</sequence>
<reference evidence="5 6" key="1">
    <citation type="submission" date="2016-06" db="EMBL/GenBank/DDBJ databases">
        <authorList>
            <person name="Kjaerup R.B."/>
            <person name="Dalgaard T.S."/>
            <person name="Juul-Madsen H.R."/>
        </authorList>
    </citation>
    <scope>NUCLEOTIDE SEQUENCE [LARGE SCALE GENOMIC DNA]</scope>
    <source>
        <strain evidence="5 6">Pb300</strain>
    </source>
</reference>
<evidence type="ECO:0000256" key="2">
    <source>
        <dbReference type="SAM" id="MobiDB-lite"/>
    </source>
</evidence>
<dbReference type="VEuPathDB" id="FungiDB:PADG_00334"/>
<gene>
    <name evidence="5" type="ORF">ACO22_07487</name>
</gene>